<dbReference type="GO" id="GO:0004553">
    <property type="term" value="F:hydrolase activity, hydrolyzing O-glycosyl compounds"/>
    <property type="evidence" value="ECO:0007669"/>
    <property type="project" value="InterPro"/>
</dbReference>
<dbReference type="GO" id="GO:0005975">
    <property type="term" value="P:carbohydrate metabolic process"/>
    <property type="evidence" value="ECO:0007669"/>
    <property type="project" value="InterPro"/>
</dbReference>
<organism evidence="7 8">
    <name type="scientific">Acidisarcina polymorpha</name>
    <dbReference type="NCBI Taxonomy" id="2211140"/>
    <lineage>
        <taxon>Bacteria</taxon>
        <taxon>Pseudomonadati</taxon>
        <taxon>Acidobacteriota</taxon>
        <taxon>Terriglobia</taxon>
        <taxon>Terriglobales</taxon>
        <taxon>Acidobacteriaceae</taxon>
        <taxon>Acidisarcina</taxon>
    </lineage>
</organism>
<keyword evidence="2" id="KW-0378">Hydrolase</keyword>
<dbReference type="SUPFAM" id="SSF51011">
    <property type="entry name" value="Glycosyl hydrolase domain"/>
    <property type="match status" value="1"/>
</dbReference>
<dbReference type="Proteomes" id="UP000253606">
    <property type="component" value="Chromosome"/>
</dbReference>
<dbReference type="EMBL" id="CP030840">
    <property type="protein sequence ID" value="AXC13739.1"/>
    <property type="molecule type" value="Genomic_DNA"/>
</dbReference>
<keyword evidence="8" id="KW-1185">Reference proteome</keyword>
<reference evidence="7 8" key="1">
    <citation type="journal article" date="2018" name="Front. Microbiol.">
        <title>Hydrolytic Capabilities as a Key to Environmental Success: Chitinolytic and Cellulolytic Acidobacteria From Acidic Sub-arctic Soils and Boreal Peatlands.</title>
        <authorList>
            <person name="Belova S.E."/>
            <person name="Ravin N.V."/>
            <person name="Pankratov T.A."/>
            <person name="Rakitin A.L."/>
            <person name="Ivanova A.A."/>
            <person name="Beletsky A.V."/>
            <person name="Mardanov A.V."/>
            <person name="Sinninghe Damste J.S."/>
            <person name="Dedysh S.N."/>
        </authorList>
    </citation>
    <scope>NUCLEOTIDE SEQUENCE [LARGE SCALE GENOMIC DNA]</scope>
    <source>
        <strain evidence="7 8">SBC82</strain>
    </source>
</reference>
<protein>
    <submittedName>
        <fullName evidence="7">Beta-xylosidase</fullName>
    </submittedName>
</protein>
<dbReference type="PANTHER" id="PTHR12631">
    <property type="entry name" value="ALPHA-L-IDURONIDASE"/>
    <property type="match status" value="1"/>
</dbReference>
<dbReference type="Gene3D" id="2.60.40.1500">
    <property type="entry name" value="Glycosyl hydrolase domain, family 39"/>
    <property type="match status" value="1"/>
</dbReference>
<accession>A0A2Z5G3T6</accession>
<feature type="chain" id="PRO_5016387802" evidence="5">
    <location>
        <begin position="26"/>
        <end position="565"/>
    </location>
</feature>
<dbReference type="Pfam" id="PF01229">
    <property type="entry name" value="Glyco_hydro_39"/>
    <property type="match status" value="1"/>
</dbReference>
<dbReference type="InterPro" id="IPR017853">
    <property type="entry name" value="GH"/>
</dbReference>
<dbReference type="KEGG" id="abas:ACPOL_4467"/>
<feature type="signal peptide" evidence="5">
    <location>
        <begin position="1"/>
        <end position="25"/>
    </location>
</feature>
<dbReference type="RefSeq" id="WP_201758912.1">
    <property type="nucleotide sequence ID" value="NZ_CP030840.1"/>
</dbReference>
<keyword evidence="3" id="KW-0326">Glycosidase</keyword>
<evidence type="ECO:0000256" key="1">
    <source>
        <dbReference type="ARBA" id="ARBA00008875"/>
    </source>
</evidence>
<dbReference type="InterPro" id="IPR000514">
    <property type="entry name" value="Glyco_hydro_39"/>
</dbReference>
<gene>
    <name evidence="7" type="ORF">ACPOL_4467</name>
</gene>
<dbReference type="AlphaFoldDB" id="A0A2Z5G3T6"/>
<name>A0A2Z5G3T6_9BACT</name>
<evidence type="ECO:0000256" key="4">
    <source>
        <dbReference type="PIRSR" id="PIRSR600514-1"/>
    </source>
</evidence>
<dbReference type="PROSITE" id="PS51257">
    <property type="entry name" value="PROKAR_LIPOPROTEIN"/>
    <property type="match status" value="1"/>
</dbReference>
<dbReference type="SUPFAM" id="SSF51445">
    <property type="entry name" value="(Trans)glycosidases"/>
    <property type="match status" value="1"/>
</dbReference>
<dbReference type="InterPro" id="IPR051923">
    <property type="entry name" value="Glycosyl_Hydrolase_39"/>
</dbReference>
<dbReference type="PRINTS" id="PR00745">
    <property type="entry name" value="GLHYDRLASE39"/>
</dbReference>
<evidence type="ECO:0000256" key="5">
    <source>
        <dbReference type="SAM" id="SignalP"/>
    </source>
</evidence>
<dbReference type="PANTHER" id="PTHR12631:SF8">
    <property type="entry name" value="ALPHA-L-IDURONIDASE"/>
    <property type="match status" value="1"/>
</dbReference>
<evidence type="ECO:0000313" key="8">
    <source>
        <dbReference type="Proteomes" id="UP000253606"/>
    </source>
</evidence>
<comment type="similarity">
    <text evidence="1">Belongs to the glycosyl hydrolase 39 family.</text>
</comment>
<dbReference type="Gene3D" id="3.20.20.80">
    <property type="entry name" value="Glycosidases"/>
    <property type="match status" value="1"/>
</dbReference>
<keyword evidence="5" id="KW-0732">Signal</keyword>
<evidence type="ECO:0000259" key="6">
    <source>
        <dbReference type="Pfam" id="PF01229"/>
    </source>
</evidence>
<feature type="domain" description="Glycosyl hydrolases family 39 N-terminal catalytic" evidence="6">
    <location>
        <begin position="35"/>
        <end position="532"/>
    </location>
</feature>
<dbReference type="InterPro" id="IPR049166">
    <property type="entry name" value="GH39_cat"/>
</dbReference>
<sequence>MRNRSSETRLLVCVAMMLGSCLLHGQRNTPPSVEVRVDASATDGILPRAWSYFGYDEPNFTESENGRKLLKELAALSPVPVYIRTHNLLTSGDGKGSLKWGSTNAYSEDANGKPVYDWKIVDRIFDDYRDAGVRPLVEIGFMPEAMTTGPPPYRHSFPQGSVFTGWSYPPKDYEKWGELVFRFAQHLRQRYGDAAVKTWLWEVWNEPDIGYWHGTPEEYFKLYDYSAAAVLRAVPFARVGGPESTGPANDKAAAFLRAFLEHCSHGTNSATGKTGAPLAFISFHPKGSPKWLGDHVQMGLSNQLAAVDRGFKIVADFPEWRKTPIIMGEWDPEGCAACSAKGNPQNGYRNGPLYATYTALAYKSTMELAREDGVNFAGAVTWAFQFDNQPYFEGLRELATNGLDKPVLNSFRMLGLLSESRYAVNSDAAIPARQIEASGVRSLPDIDALATGKDREVEVLLLNYHDDDLPGSDANVRLSVDRLPEDARRVLVEVFRVDSSHSNSFNAWQRLGSPQQPTPEQYRSLEAAGQLQLESSPFWMTVDPDGLHLPLSLPANALALVRISW</sequence>
<evidence type="ECO:0000256" key="2">
    <source>
        <dbReference type="ARBA" id="ARBA00022801"/>
    </source>
</evidence>
<evidence type="ECO:0000256" key="3">
    <source>
        <dbReference type="ARBA" id="ARBA00023295"/>
    </source>
</evidence>
<feature type="active site" description="Proton donor" evidence="4">
    <location>
        <position position="206"/>
    </location>
</feature>
<evidence type="ECO:0000313" key="7">
    <source>
        <dbReference type="EMBL" id="AXC13739.1"/>
    </source>
</evidence>
<proteinExistence type="inferred from homology"/>